<dbReference type="InterPro" id="IPR036388">
    <property type="entry name" value="WH-like_DNA-bd_sf"/>
</dbReference>
<dbReference type="AlphaFoldDB" id="A0A7X1ZF55"/>
<sequence length="234" mass="24834">MNMDCPQASDGPIATDDVTLDLLRAIESDPRQTQRGLATRMGIALGLTNAVLRRAVAKGLVKVSTAPARRYAYYLTPQGFAEKSRLTLQFIEHSLHVVRETRDAFATEAATCQRQGWTRLAILGPGEMADLALMGAQEAGIQPVALIVPEQAGQTRSGVPVVADVAAARDLADGRTLDALLLTTMLDAATRRATAESAGLAPDRLLAPAFLRPPEASELPDPPPFDDGSDRAGP</sequence>
<accession>A0A7X1ZF55</accession>
<evidence type="ECO:0000256" key="1">
    <source>
        <dbReference type="SAM" id="MobiDB-lite"/>
    </source>
</evidence>
<name>A0A7X1ZF55_9PROT</name>
<dbReference type="Gene3D" id="1.10.10.10">
    <property type="entry name" value="Winged helix-like DNA-binding domain superfamily/Winged helix DNA-binding domain"/>
    <property type="match status" value="1"/>
</dbReference>
<dbReference type="EMBL" id="WIVE01000042">
    <property type="protein sequence ID" value="MQX37430.1"/>
    <property type="molecule type" value="Genomic_DNA"/>
</dbReference>
<feature type="region of interest" description="Disordered" evidence="1">
    <location>
        <begin position="203"/>
        <end position="234"/>
    </location>
</feature>
<dbReference type="RefSeq" id="WP_153344899.1">
    <property type="nucleotide sequence ID" value="NZ_WIVE01000042.1"/>
</dbReference>
<protein>
    <submittedName>
        <fullName evidence="2">Winged helix-turn-helix transcriptional regulator</fullName>
    </submittedName>
</protein>
<dbReference type="Proteomes" id="UP000434582">
    <property type="component" value="Unassembled WGS sequence"/>
</dbReference>
<dbReference type="OrthoDB" id="8537236at2"/>
<dbReference type="SUPFAM" id="SSF46785">
    <property type="entry name" value="Winged helix' DNA-binding domain"/>
    <property type="match status" value="1"/>
</dbReference>
<comment type="caution">
    <text evidence="2">The sequence shown here is derived from an EMBL/GenBank/DDBJ whole genome shotgun (WGS) entry which is preliminary data.</text>
</comment>
<dbReference type="Pfam" id="PF13412">
    <property type="entry name" value="HTH_24"/>
    <property type="match status" value="1"/>
</dbReference>
<keyword evidence="3" id="KW-1185">Reference proteome</keyword>
<reference evidence="2 3" key="1">
    <citation type="submission" date="2019-10" db="EMBL/GenBank/DDBJ databases">
        <title>Draft whole-genome sequence of the purple nonsulfur photosynthetic bacterium Roseospira navarrensis DSM 15114.</title>
        <authorList>
            <person name="Kyndt J.A."/>
            <person name="Meyer T.E."/>
        </authorList>
    </citation>
    <scope>NUCLEOTIDE SEQUENCE [LARGE SCALE GENOMIC DNA]</scope>
    <source>
        <strain evidence="2 3">DSM 15114</strain>
    </source>
</reference>
<gene>
    <name evidence="2" type="ORF">GHC57_12965</name>
</gene>
<organism evidence="2 3">
    <name type="scientific">Roseospira navarrensis</name>
    <dbReference type="NCBI Taxonomy" id="140058"/>
    <lineage>
        <taxon>Bacteria</taxon>
        <taxon>Pseudomonadati</taxon>
        <taxon>Pseudomonadota</taxon>
        <taxon>Alphaproteobacteria</taxon>
        <taxon>Rhodospirillales</taxon>
        <taxon>Rhodospirillaceae</taxon>
        <taxon>Roseospira</taxon>
    </lineage>
</organism>
<evidence type="ECO:0000313" key="2">
    <source>
        <dbReference type="EMBL" id="MQX37430.1"/>
    </source>
</evidence>
<dbReference type="InterPro" id="IPR036390">
    <property type="entry name" value="WH_DNA-bd_sf"/>
</dbReference>
<proteinExistence type="predicted"/>
<evidence type="ECO:0000313" key="3">
    <source>
        <dbReference type="Proteomes" id="UP000434582"/>
    </source>
</evidence>